<dbReference type="GO" id="GO:0019867">
    <property type="term" value="C:outer membrane"/>
    <property type="evidence" value="ECO:0007669"/>
    <property type="project" value="InterPro"/>
</dbReference>
<feature type="signal peptide" evidence="3">
    <location>
        <begin position="1"/>
        <end position="38"/>
    </location>
</feature>
<evidence type="ECO:0000256" key="1">
    <source>
        <dbReference type="ARBA" id="ARBA00004370"/>
    </source>
</evidence>
<dbReference type="Pfam" id="PF01103">
    <property type="entry name" value="Omp85"/>
    <property type="match status" value="1"/>
</dbReference>
<dbReference type="EMBL" id="CP048711">
    <property type="protein sequence ID" value="QIB65239.1"/>
    <property type="molecule type" value="Genomic_DNA"/>
</dbReference>
<keyword evidence="6" id="KW-1185">Reference proteome</keyword>
<dbReference type="AlphaFoldDB" id="A0A6C0U100"/>
<feature type="domain" description="Bacterial surface antigen (D15)" evidence="4">
    <location>
        <begin position="397"/>
        <end position="580"/>
    </location>
</feature>
<dbReference type="InterPro" id="IPR051544">
    <property type="entry name" value="TPS_OM_transporter"/>
</dbReference>
<dbReference type="GO" id="GO:0098046">
    <property type="term" value="C:type V protein secretion system complex"/>
    <property type="evidence" value="ECO:0007669"/>
    <property type="project" value="TreeGrafter"/>
</dbReference>
<dbReference type="KEGG" id="kim:G3T16_07300"/>
<organism evidence="5 6">
    <name type="scientific">Kineobactrum salinum</name>
    <dbReference type="NCBI Taxonomy" id="2708301"/>
    <lineage>
        <taxon>Bacteria</taxon>
        <taxon>Pseudomonadati</taxon>
        <taxon>Pseudomonadota</taxon>
        <taxon>Gammaproteobacteria</taxon>
        <taxon>Cellvibrionales</taxon>
        <taxon>Halieaceae</taxon>
        <taxon>Kineobactrum</taxon>
    </lineage>
</organism>
<dbReference type="Gene3D" id="2.40.160.50">
    <property type="entry name" value="membrane protein fhac: a member of the omp85/tpsb transporter family"/>
    <property type="match status" value="1"/>
</dbReference>
<comment type="subcellular location">
    <subcellularLocation>
        <location evidence="1">Membrane</location>
    </subcellularLocation>
</comment>
<dbReference type="InterPro" id="IPR000184">
    <property type="entry name" value="Bac_surfAg_D15"/>
</dbReference>
<sequence>MAVMLPLYASQSFPCVPVAARSLLWLALSLPLALPAVARQDPAEGACVEIPPQPQTESFRFEPSAAHQDFEQEIPAGSRIGSIRQQRFTVFDTDDPEEDKWLYRWANDFHSVTREWVIADHLLVEEGEEFNVARLRESERILRDLGFIYDAEVRPWRRCGDVVDIEVITRDIWTFTPMLSVGRSGGENKYAIGFRDANFLGTGKQIIIQHDSDEERSGNTVRYVDPALAGSRWRMRASMADNDDGYEHGLRLVRPFFSVYERWSAGLDLNRMKLEETRWFRGDEVAEFEHKTELVETFGGIASATGDHRRVGRWLFGYVYESNSFDFSDSDIPPLELPEDRDYSYPYISYESTADRFVELHNFNYLGRTEDVYVGERYSWVLGWSGKDLGASQDQLVLKGSYENTLLVDDYRLWQLDSTLEGFWGVDNERFENLWWTTQTSYLHKQSRQWAVFSRLRLDYTDGLTAERQLTLGGDNGLRGYELNYQVGDRSFVFNLEQRYYSDWHPFRLVQVGLAAFIDVGRAWFEGQDNGSNGGVLANAGIGIRLNSSRAEKGSVVHVDLAFPFMTDDDVSGSQILFTIRDSF</sequence>
<evidence type="ECO:0000313" key="6">
    <source>
        <dbReference type="Proteomes" id="UP000477680"/>
    </source>
</evidence>
<accession>A0A6C0U100</accession>
<dbReference type="PANTHER" id="PTHR34597">
    <property type="entry name" value="SLR1661 PROTEIN"/>
    <property type="match status" value="1"/>
</dbReference>
<name>A0A6C0U100_9GAMM</name>
<gene>
    <name evidence="5" type="ORF">G3T16_07300</name>
</gene>
<evidence type="ECO:0000313" key="5">
    <source>
        <dbReference type="EMBL" id="QIB65239.1"/>
    </source>
</evidence>
<keyword evidence="2" id="KW-0472">Membrane</keyword>
<protein>
    <submittedName>
        <fullName evidence="5">BamA/TamA family outer membrane protein</fullName>
    </submittedName>
</protein>
<dbReference type="Proteomes" id="UP000477680">
    <property type="component" value="Chromosome"/>
</dbReference>
<dbReference type="GO" id="GO:0046819">
    <property type="term" value="P:protein secretion by the type V secretion system"/>
    <property type="evidence" value="ECO:0007669"/>
    <property type="project" value="TreeGrafter"/>
</dbReference>
<reference evidence="5 6" key="1">
    <citation type="submission" date="2020-02" db="EMBL/GenBank/DDBJ databases">
        <title>Genome sequencing for Kineobactrum sp. M2.</title>
        <authorList>
            <person name="Park S.-J."/>
        </authorList>
    </citation>
    <scope>NUCLEOTIDE SEQUENCE [LARGE SCALE GENOMIC DNA]</scope>
    <source>
        <strain evidence="5 6">M2</strain>
    </source>
</reference>
<evidence type="ECO:0000256" key="3">
    <source>
        <dbReference type="SAM" id="SignalP"/>
    </source>
</evidence>
<evidence type="ECO:0000256" key="2">
    <source>
        <dbReference type="ARBA" id="ARBA00023136"/>
    </source>
</evidence>
<evidence type="ECO:0000259" key="4">
    <source>
        <dbReference type="Pfam" id="PF01103"/>
    </source>
</evidence>
<dbReference type="Gene3D" id="3.10.20.310">
    <property type="entry name" value="membrane protein fhac"/>
    <property type="match status" value="1"/>
</dbReference>
<feature type="chain" id="PRO_5025373056" evidence="3">
    <location>
        <begin position="39"/>
        <end position="584"/>
    </location>
</feature>
<keyword evidence="3" id="KW-0732">Signal</keyword>
<dbReference type="GO" id="GO:0008320">
    <property type="term" value="F:protein transmembrane transporter activity"/>
    <property type="evidence" value="ECO:0007669"/>
    <property type="project" value="TreeGrafter"/>
</dbReference>
<proteinExistence type="predicted"/>
<dbReference type="PANTHER" id="PTHR34597:SF3">
    <property type="entry name" value="OUTER MEMBRANE TRANSPORTER CDIB"/>
    <property type="match status" value="1"/>
</dbReference>